<protein>
    <submittedName>
        <fullName evidence="2">Uncharacterized protein</fullName>
    </submittedName>
</protein>
<evidence type="ECO:0000313" key="3">
    <source>
        <dbReference type="Proteomes" id="UP001381693"/>
    </source>
</evidence>
<evidence type="ECO:0000256" key="1">
    <source>
        <dbReference type="SAM" id="MobiDB-lite"/>
    </source>
</evidence>
<keyword evidence="3" id="KW-1185">Reference proteome</keyword>
<sequence length="154" mass="17557">MSLQGKRLRHASTSYGYNARIFLVIYPGILVGSSSSHGENGGLQTDTEACRDDSGTITAHRGRRRRPLVRDSSIQTKYLPRQGSIDASGEETQEEQLILKPSRAPEELPRHRKMSRFRNFSNQISFSHSPDIPSCEKYLSSLQKRYRRVNQCLF</sequence>
<feature type="region of interest" description="Disordered" evidence="1">
    <location>
        <begin position="36"/>
        <end position="110"/>
    </location>
</feature>
<reference evidence="2 3" key="1">
    <citation type="submission" date="2023-11" db="EMBL/GenBank/DDBJ databases">
        <title>Halocaridina rubra genome assembly.</title>
        <authorList>
            <person name="Smith C."/>
        </authorList>
    </citation>
    <scope>NUCLEOTIDE SEQUENCE [LARGE SCALE GENOMIC DNA]</scope>
    <source>
        <strain evidence="2">EP-1</strain>
        <tissue evidence="2">Whole</tissue>
    </source>
</reference>
<evidence type="ECO:0000313" key="2">
    <source>
        <dbReference type="EMBL" id="KAK7072576.1"/>
    </source>
</evidence>
<name>A0AAN8ZXT8_HALRR</name>
<feature type="compositionally biased region" description="Polar residues" evidence="1">
    <location>
        <begin position="36"/>
        <end position="47"/>
    </location>
</feature>
<comment type="caution">
    <text evidence="2">The sequence shown here is derived from an EMBL/GenBank/DDBJ whole genome shotgun (WGS) entry which is preliminary data.</text>
</comment>
<dbReference type="AlphaFoldDB" id="A0AAN8ZXT8"/>
<gene>
    <name evidence="2" type="ORF">SK128_010110</name>
</gene>
<accession>A0AAN8ZXT8</accession>
<dbReference type="EMBL" id="JAXCGZ010013419">
    <property type="protein sequence ID" value="KAK7072576.1"/>
    <property type="molecule type" value="Genomic_DNA"/>
</dbReference>
<dbReference type="Proteomes" id="UP001381693">
    <property type="component" value="Unassembled WGS sequence"/>
</dbReference>
<proteinExistence type="predicted"/>
<organism evidence="2 3">
    <name type="scientific">Halocaridina rubra</name>
    <name type="common">Hawaiian red shrimp</name>
    <dbReference type="NCBI Taxonomy" id="373956"/>
    <lineage>
        <taxon>Eukaryota</taxon>
        <taxon>Metazoa</taxon>
        <taxon>Ecdysozoa</taxon>
        <taxon>Arthropoda</taxon>
        <taxon>Crustacea</taxon>
        <taxon>Multicrustacea</taxon>
        <taxon>Malacostraca</taxon>
        <taxon>Eumalacostraca</taxon>
        <taxon>Eucarida</taxon>
        <taxon>Decapoda</taxon>
        <taxon>Pleocyemata</taxon>
        <taxon>Caridea</taxon>
        <taxon>Atyoidea</taxon>
        <taxon>Atyidae</taxon>
        <taxon>Halocaridina</taxon>
    </lineage>
</organism>